<dbReference type="InterPro" id="IPR050204">
    <property type="entry name" value="AraC_XylS_family_regulators"/>
</dbReference>
<dbReference type="PANTHER" id="PTHR46796:SF6">
    <property type="entry name" value="ARAC SUBFAMILY"/>
    <property type="match status" value="1"/>
</dbReference>
<evidence type="ECO:0000256" key="1">
    <source>
        <dbReference type="ARBA" id="ARBA00023015"/>
    </source>
</evidence>
<dbReference type="GO" id="GO:0043565">
    <property type="term" value="F:sequence-specific DNA binding"/>
    <property type="evidence" value="ECO:0007669"/>
    <property type="project" value="InterPro"/>
</dbReference>
<keyword evidence="6" id="KW-1185">Reference proteome</keyword>
<dbReference type="STRING" id="1777138.AWB77_06137"/>
<dbReference type="PROSITE" id="PS00041">
    <property type="entry name" value="HTH_ARAC_FAMILY_1"/>
    <property type="match status" value="1"/>
</dbReference>
<dbReference type="InterPro" id="IPR009057">
    <property type="entry name" value="Homeodomain-like_sf"/>
</dbReference>
<dbReference type="SUPFAM" id="SSF46689">
    <property type="entry name" value="Homeodomain-like"/>
    <property type="match status" value="2"/>
</dbReference>
<name>A0A158E0K5_9BURK</name>
<gene>
    <name evidence="5" type="ORF">AWB77_06137</name>
</gene>
<keyword evidence="2" id="KW-0238">DNA-binding</keyword>
<evidence type="ECO:0000313" key="6">
    <source>
        <dbReference type="Proteomes" id="UP000054903"/>
    </source>
</evidence>
<sequence length="322" mass="34988">MSRTIALRDASLSGRFGMPGRPVIRHVGIVLYDGFSIMGVGTLIETLKISNELQRSTRGDHLAYNISLLSIDGGMVTSSSSICVGTGCLDEQRFGAGDVLYIAGGSGVRDALGDDRLIELLKTVPSLHAAINGLGSGHALLAAAGLPCHTCASQGRDAFAHDYPVRPRDERSHALTYALDLIKRDLGYDIASLIVERLLDNQHMSIMLSELTTPSAAEKAQESARWLEENCGKPVSVVDAAHTAAMSGRNFSRHFKREMGLTPSQYLLNARMKLSCDLLTNSELPIDKIARRTGLSSGERLSKLFRKQFSMSPAEFRARTRE</sequence>
<comment type="caution">
    <text evidence="5">The sequence shown here is derived from an EMBL/GenBank/DDBJ whole genome shotgun (WGS) entry which is preliminary data.</text>
</comment>
<dbReference type="SUPFAM" id="SSF52317">
    <property type="entry name" value="Class I glutamine amidotransferase-like"/>
    <property type="match status" value="1"/>
</dbReference>
<reference evidence="5" key="1">
    <citation type="submission" date="2016-01" db="EMBL/GenBank/DDBJ databases">
        <authorList>
            <person name="Peeters C."/>
        </authorList>
    </citation>
    <scope>NUCLEOTIDE SEQUENCE</scope>
    <source>
        <strain evidence="5">LMG 29320</strain>
    </source>
</reference>
<dbReference type="OrthoDB" id="9794896at2"/>
<dbReference type="Gene3D" id="3.40.50.880">
    <property type="match status" value="1"/>
</dbReference>
<evidence type="ECO:0000313" key="5">
    <source>
        <dbReference type="EMBL" id="SAL00421.1"/>
    </source>
</evidence>
<dbReference type="EMBL" id="FCNX02000021">
    <property type="protein sequence ID" value="SAL00421.1"/>
    <property type="molecule type" value="Genomic_DNA"/>
</dbReference>
<keyword evidence="1" id="KW-0805">Transcription regulation</keyword>
<dbReference type="Proteomes" id="UP000054903">
    <property type="component" value="Unassembled WGS sequence"/>
</dbReference>
<dbReference type="AlphaFoldDB" id="A0A158E0K5"/>
<feature type="domain" description="HTH araC/xylS-type" evidence="4">
    <location>
        <begin position="221"/>
        <end position="319"/>
    </location>
</feature>
<dbReference type="InterPro" id="IPR029062">
    <property type="entry name" value="Class_I_gatase-like"/>
</dbReference>
<dbReference type="InterPro" id="IPR018060">
    <property type="entry name" value="HTH_AraC"/>
</dbReference>
<organism evidence="5 6">
    <name type="scientific">Caballeronia fortuita</name>
    <dbReference type="NCBI Taxonomy" id="1777138"/>
    <lineage>
        <taxon>Bacteria</taxon>
        <taxon>Pseudomonadati</taxon>
        <taxon>Pseudomonadota</taxon>
        <taxon>Betaproteobacteria</taxon>
        <taxon>Burkholderiales</taxon>
        <taxon>Burkholderiaceae</taxon>
        <taxon>Caballeronia</taxon>
    </lineage>
</organism>
<dbReference type="PROSITE" id="PS01124">
    <property type="entry name" value="HTH_ARAC_FAMILY_2"/>
    <property type="match status" value="1"/>
</dbReference>
<evidence type="ECO:0000256" key="2">
    <source>
        <dbReference type="ARBA" id="ARBA00023125"/>
    </source>
</evidence>
<dbReference type="GO" id="GO:0003700">
    <property type="term" value="F:DNA-binding transcription factor activity"/>
    <property type="evidence" value="ECO:0007669"/>
    <property type="project" value="InterPro"/>
</dbReference>
<protein>
    <submittedName>
        <fullName evidence="5">AraC family transcriptional regulator</fullName>
    </submittedName>
</protein>
<dbReference type="Pfam" id="PF12833">
    <property type="entry name" value="HTH_18"/>
    <property type="match status" value="1"/>
</dbReference>
<dbReference type="PANTHER" id="PTHR46796">
    <property type="entry name" value="HTH-TYPE TRANSCRIPTIONAL ACTIVATOR RHAS-RELATED"/>
    <property type="match status" value="1"/>
</dbReference>
<accession>A0A158E0K5</accession>
<proteinExistence type="predicted"/>
<dbReference type="SMART" id="SM00342">
    <property type="entry name" value="HTH_ARAC"/>
    <property type="match status" value="1"/>
</dbReference>
<evidence type="ECO:0000259" key="4">
    <source>
        <dbReference type="PROSITE" id="PS01124"/>
    </source>
</evidence>
<keyword evidence="3" id="KW-0804">Transcription</keyword>
<dbReference type="InterPro" id="IPR018062">
    <property type="entry name" value="HTH_AraC-typ_CS"/>
</dbReference>
<evidence type="ECO:0000256" key="3">
    <source>
        <dbReference type="ARBA" id="ARBA00023163"/>
    </source>
</evidence>
<dbReference type="Gene3D" id="1.10.10.60">
    <property type="entry name" value="Homeodomain-like"/>
    <property type="match status" value="2"/>
</dbReference>